<evidence type="ECO:0000256" key="6">
    <source>
        <dbReference type="ARBA" id="ARBA00022989"/>
    </source>
</evidence>
<evidence type="ECO:0000256" key="2">
    <source>
        <dbReference type="ARBA" id="ARBA00022676"/>
    </source>
</evidence>
<sequence>MNEQGDQLGQDGLKYSVVIPVYNSERIVGETIDRTVDFFEREKLDYEIILVNDGSSDNSFEILKEKARLNKNIIAVDLLKNYGQHTANFCGFKKSTGDYLITMDDDLQNPPEEIAKLINAVKDGYDVVFGVFREKKHAGYRKIGTRIISFVNRKIFGKPKDLILSNFRIIRRDVVDRICQYKTGYPYIPGLVLMFSSKQGNVLVEHHERKVGKSGYTLFKIAELVMRILFNYSSYPLRLVAFCGIGVSLASFLLGGFYLLKAFFHKAAVPGWTTVVVLLSFFNGIALLVLGMLGEYLIRLVNQTSSSSPYQIKESVNCD</sequence>
<dbReference type="Proteomes" id="UP000324159">
    <property type="component" value="Unassembled WGS sequence"/>
</dbReference>
<keyword evidence="11" id="KW-1185">Reference proteome</keyword>
<evidence type="ECO:0000256" key="8">
    <source>
        <dbReference type="SAM" id="Phobius"/>
    </source>
</evidence>
<gene>
    <name evidence="10" type="ORF">EDC39_104148</name>
</gene>
<dbReference type="PANTHER" id="PTHR48090:SF3">
    <property type="entry name" value="UNDECAPRENYL-PHOSPHATE 4-DEOXY-4-FORMAMIDO-L-ARABINOSE TRANSFERASE"/>
    <property type="match status" value="1"/>
</dbReference>
<dbReference type="AlphaFoldDB" id="A0A5D3WLK8"/>
<keyword evidence="6 8" id="KW-1133">Transmembrane helix</keyword>
<evidence type="ECO:0000256" key="7">
    <source>
        <dbReference type="ARBA" id="ARBA00023136"/>
    </source>
</evidence>
<keyword evidence="7 8" id="KW-0472">Membrane</keyword>
<feature type="transmembrane region" description="Helical" evidence="8">
    <location>
        <begin position="237"/>
        <end position="260"/>
    </location>
</feature>
<dbReference type="RefSeq" id="WP_187426670.1">
    <property type="nucleotide sequence ID" value="NZ_VNIB01000004.1"/>
</dbReference>
<evidence type="ECO:0000256" key="5">
    <source>
        <dbReference type="ARBA" id="ARBA00022985"/>
    </source>
</evidence>
<evidence type="ECO:0000313" key="10">
    <source>
        <dbReference type="EMBL" id="TYO99024.1"/>
    </source>
</evidence>
<dbReference type="GO" id="GO:0005886">
    <property type="term" value="C:plasma membrane"/>
    <property type="evidence" value="ECO:0007669"/>
    <property type="project" value="TreeGrafter"/>
</dbReference>
<organism evidence="10 11">
    <name type="scientific">Geothermobacter ehrlichii</name>
    <dbReference type="NCBI Taxonomy" id="213224"/>
    <lineage>
        <taxon>Bacteria</taxon>
        <taxon>Pseudomonadati</taxon>
        <taxon>Thermodesulfobacteriota</taxon>
        <taxon>Desulfuromonadia</taxon>
        <taxon>Desulfuromonadales</taxon>
        <taxon>Geothermobacteraceae</taxon>
        <taxon>Geothermobacter</taxon>
    </lineage>
</organism>
<dbReference type="CDD" id="cd04187">
    <property type="entry name" value="DPM1_like_bac"/>
    <property type="match status" value="1"/>
</dbReference>
<keyword evidence="4 8" id="KW-0812">Transmembrane</keyword>
<dbReference type="PANTHER" id="PTHR48090">
    <property type="entry name" value="UNDECAPRENYL-PHOSPHATE 4-DEOXY-4-FORMAMIDO-L-ARABINOSE TRANSFERASE-RELATED"/>
    <property type="match status" value="1"/>
</dbReference>
<dbReference type="InterPro" id="IPR029044">
    <property type="entry name" value="Nucleotide-diphossugar_trans"/>
</dbReference>
<keyword evidence="1" id="KW-1003">Cell membrane</keyword>
<keyword evidence="3 10" id="KW-0808">Transferase</keyword>
<keyword evidence="5" id="KW-0448">Lipopolysaccharide biosynthesis</keyword>
<dbReference type="GO" id="GO:0099621">
    <property type="term" value="F:undecaprenyl-phosphate 4-deoxy-4-formamido-L-arabinose transferase activity"/>
    <property type="evidence" value="ECO:0007669"/>
    <property type="project" value="TreeGrafter"/>
</dbReference>
<evidence type="ECO:0000256" key="1">
    <source>
        <dbReference type="ARBA" id="ARBA00022475"/>
    </source>
</evidence>
<evidence type="ECO:0000313" key="11">
    <source>
        <dbReference type="Proteomes" id="UP000324159"/>
    </source>
</evidence>
<dbReference type="InterPro" id="IPR050256">
    <property type="entry name" value="Glycosyltransferase_2"/>
</dbReference>
<keyword evidence="2" id="KW-0328">Glycosyltransferase</keyword>
<dbReference type="SUPFAM" id="SSF53448">
    <property type="entry name" value="Nucleotide-diphospho-sugar transferases"/>
    <property type="match status" value="1"/>
</dbReference>
<dbReference type="Pfam" id="PF00535">
    <property type="entry name" value="Glycos_transf_2"/>
    <property type="match status" value="1"/>
</dbReference>
<dbReference type="Gene3D" id="3.90.550.10">
    <property type="entry name" value="Spore Coat Polysaccharide Biosynthesis Protein SpsA, Chain A"/>
    <property type="match status" value="1"/>
</dbReference>
<comment type="caution">
    <text evidence="10">The sequence shown here is derived from an EMBL/GenBank/DDBJ whole genome shotgun (WGS) entry which is preliminary data.</text>
</comment>
<dbReference type="InterPro" id="IPR001173">
    <property type="entry name" value="Glyco_trans_2-like"/>
</dbReference>
<dbReference type="EMBL" id="VNIB01000004">
    <property type="protein sequence ID" value="TYO99024.1"/>
    <property type="molecule type" value="Genomic_DNA"/>
</dbReference>
<evidence type="ECO:0000259" key="9">
    <source>
        <dbReference type="Pfam" id="PF00535"/>
    </source>
</evidence>
<proteinExistence type="predicted"/>
<protein>
    <submittedName>
        <fullName evidence="10">Undecaprenyl-phosphate 4-deoxy-4-formamido-L-arabinose transferase</fullName>
    </submittedName>
</protein>
<evidence type="ECO:0000256" key="3">
    <source>
        <dbReference type="ARBA" id="ARBA00022679"/>
    </source>
</evidence>
<accession>A0A5D3WLK8</accession>
<dbReference type="GO" id="GO:0009103">
    <property type="term" value="P:lipopolysaccharide biosynthetic process"/>
    <property type="evidence" value="ECO:0007669"/>
    <property type="project" value="UniProtKB-KW"/>
</dbReference>
<reference evidence="10 11" key="1">
    <citation type="submission" date="2019-07" db="EMBL/GenBank/DDBJ databases">
        <title>Genomic Encyclopedia of Type Strains, Phase IV (KMG-IV): sequencing the most valuable type-strain genomes for metagenomic binning, comparative biology and taxonomic classification.</title>
        <authorList>
            <person name="Goeker M."/>
        </authorList>
    </citation>
    <scope>NUCLEOTIDE SEQUENCE [LARGE SCALE GENOMIC DNA]</scope>
    <source>
        <strain evidence="10 11">SS015</strain>
    </source>
</reference>
<evidence type="ECO:0000256" key="4">
    <source>
        <dbReference type="ARBA" id="ARBA00022692"/>
    </source>
</evidence>
<feature type="transmembrane region" description="Helical" evidence="8">
    <location>
        <begin position="272"/>
        <end position="298"/>
    </location>
</feature>
<feature type="domain" description="Glycosyltransferase 2-like" evidence="9">
    <location>
        <begin position="16"/>
        <end position="176"/>
    </location>
</feature>
<name>A0A5D3WLK8_9BACT</name>